<evidence type="ECO:0000256" key="9">
    <source>
        <dbReference type="ARBA" id="ARBA00023004"/>
    </source>
</evidence>
<evidence type="ECO:0000313" key="16">
    <source>
        <dbReference type="Proteomes" id="UP000198706"/>
    </source>
</evidence>
<dbReference type="PANTHER" id="PTHR35008:SF8">
    <property type="entry name" value="ALCOHOL DEHYDROGENASE CYTOCHROME C SUBUNIT"/>
    <property type="match status" value="1"/>
</dbReference>
<keyword evidence="3" id="KW-1003">Cell membrane</keyword>
<keyword evidence="4 11" id="KW-0349">Heme</keyword>
<feature type="binding site" description="axial binding residue" evidence="12">
    <location>
        <position position="202"/>
    </location>
    <ligand>
        <name>heme c</name>
        <dbReference type="ChEBI" id="CHEBI:61717"/>
        <label>2</label>
    </ligand>
    <ligandPart>
        <name>Fe</name>
        <dbReference type="ChEBI" id="CHEBI:18248"/>
    </ligandPart>
</feature>
<feature type="chain" id="PRO_5011684101" evidence="13">
    <location>
        <begin position="20"/>
        <end position="442"/>
    </location>
</feature>
<dbReference type="EMBL" id="FNFD01000001">
    <property type="protein sequence ID" value="SDJ39180.1"/>
    <property type="molecule type" value="Genomic_DNA"/>
</dbReference>
<evidence type="ECO:0000256" key="12">
    <source>
        <dbReference type="PIRSR" id="PIRSR000018-51"/>
    </source>
</evidence>
<dbReference type="InterPro" id="IPR051459">
    <property type="entry name" value="Cytochrome_c-type_DH"/>
</dbReference>
<evidence type="ECO:0000256" key="3">
    <source>
        <dbReference type="ARBA" id="ARBA00022475"/>
    </source>
</evidence>
<dbReference type="InterPro" id="IPR008168">
    <property type="entry name" value="Cyt_C_IC"/>
</dbReference>
<feature type="binding site" description="covalent" evidence="11">
    <location>
        <position position="198"/>
    </location>
    <ligand>
        <name>heme c</name>
        <dbReference type="ChEBI" id="CHEBI:61717"/>
        <label>2</label>
    </ligand>
</feature>
<evidence type="ECO:0000256" key="7">
    <source>
        <dbReference type="ARBA" id="ARBA00022737"/>
    </source>
</evidence>
<keyword evidence="7" id="KW-0677">Repeat</keyword>
<reference evidence="15 16" key="1">
    <citation type="submission" date="2016-10" db="EMBL/GenBank/DDBJ databases">
        <authorList>
            <person name="de Groot N.N."/>
        </authorList>
    </citation>
    <scope>NUCLEOTIDE SEQUENCE [LARGE SCALE GENOMIC DNA]</scope>
    <source>
        <strain evidence="15 16">JCM 21544</strain>
    </source>
</reference>
<sequence>MCRPVFCFLLWVLAFPIGAAPRLSAEDELASQADSRLFSRGEYLARAADCAACHTASPNAPFAGGVGLATPLGAVYSTNITPDPKTGIGNYSFEDFDRAVRQGIAKGGRRLYPAMPYPSYAKLSEDDVRALYTYFLQGGVDAIARESRESDIPWPLDMRWPLAVWNGLFLDEKRFEPRADKSERWNRGAYLVQALAHCGTCHTPRGIAFQEIALDERQEGFLAGGSLGGWDAYNITSHPKAGIGGWSDEELLRYLRTGSTPGKAQAAGPMGEAVQHSFRYLKDEDLQAIVDYLRSVPPVDDGRPKARYEYGAPANDVVKLRGTPVRQPGQAGPDPQHEGARLFLGNCASCHHWSGEGAADGFYPALMGNTVLGAQSPTNLLQVILNGVSRGDEASPDAAFMPAFHDSLDDAQIASLANYLFERFGNPQVKVNAEDVARLRPR</sequence>
<comment type="subcellular location">
    <subcellularLocation>
        <location evidence="1">Cell membrane</location>
    </subcellularLocation>
</comment>
<proteinExistence type="predicted"/>
<feature type="domain" description="Cytochrome c" evidence="14">
    <location>
        <begin position="183"/>
        <end position="297"/>
    </location>
</feature>
<evidence type="ECO:0000256" key="11">
    <source>
        <dbReference type="PIRSR" id="PIRSR000018-50"/>
    </source>
</evidence>
<feature type="binding site" description="covalent" evidence="11">
    <location>
        <position position="53"/>
    </location>
    <ligand>
        <name>heme c</name>
        <dbReference type="ChEBI" id="CHEBI:61717"/>
        <label>1</label>
    </ligand>
</feature>
<dbReference type="Gene3D" id="1.10.760.10">
    <property type="entry name" value="Cytochrome c-like domain"/>
    <property type="match status" value="3"/>
</dbReference>
<dbReference type="PROSITE" id="PS51007">
    <property type="entry name" value="CYTC"/>
    <property type="match status" value="3"/>
</dbReference>
<evidence type="ECO:0000256" key="5">
    <source>
        <dbReference type="ARBA" id="ARBA00022723"/>
    </source>
</evidence>
<dbReference type="Pfam" id="PF00034">
    <property type="entry name" value="Cytochrom_C"/>
    <property type="match status" value="3"/>
</dbReference>
<keyword evidence="6 13" id="KW-0732">Signal</keyword>
<evidence type="ECO:0000256" key="2">
    <source>
        <dbReference type="ARBA" id="ARBA00022448"/>
    </source>
</evidence>
<evidence type="ECO:0000256" key="4">
    <source>
        <dbReference type="ARBA" id="ARBA00022617"/>
    </source>
</evidence>
<evidence type="ECO:0000256" key="13">
    <source>
        <dbReference type="SAM" id="SignalP"/>
    </source>
</evidence>
<evidence type="ECO:0000313" key="15">
    <source>
        <dbReference type="EMBL" id="SDJ39180.1"/>
    </source>
</evidence>
<keyword evidence="10" id="KW-0472">Membrane</keyword>
<dbReference type="RefSeq" id="WP_084333224.1">
    <property type="nucleotide sequence ID" value="NZ_FNFD01000001.1"/>
</dbReference>
<feature type="binding site" description="covalent" evidence="11">
    <location>
        <position position="50"/>
    </location>
    <ligand>
        <name>heme c</name>
        <dbReference type="ChEBI" id="CHEBI:61717"/>
        <label>1</label>
    </ligand>
</feature>
<dbReference type="PANTHER" id="PTHR35008">
    <property type="entry name" value="BLL4482 PROTEIN-RELATED"/>
    <property type="match status" value="1"/>
</dbReference>
<feature type="domain" description="Cytochrome c" evidence="14">
    <location>
        <begin position="36"/>
        <end position="139"/>
    </location>
</feature>
<dbReference type="InterPro" id="IPR014353">
    <property type="entry name" value="Membr-bd_ADH_cyt_c"/>
</dbReference>
<keyword evidence="8" id="KW-0249">Electron transport</keyword>
<dbReference type="GO" id="GO:0005506">
    <property type="term" value="F:iron ion binding"/>
    <property type="evidence" value="ECO:0007669"/>
    <property type="project" value="InterPro"/>
</dbReference>
<keyword evidence="16" id="KW-1185">Reference proteome</keyword>
<organism evidence="15 16">
    <name type="scientific">Pseudomonas indica</name>
    <dbReference type="NCBI Taxonomy" id="137658"/>
    <lineage>
        <taxon>Bacteria</taxon>
        <taxon>Pseudomonadati</taxon>
        <taxon>Pseudomonadota</taxon>
        <taxon>Gammaproteobacteria</taxon>
        <taxon>Pseudomonadales</taxon>
        <taxon>Pseudomonadaceae</taxon>
        <taxon>Pseudomonas</taxon>
    </lineage>
</organism>
<evidence type="ECO:0000256" key="6">
    <source>
        <dbReference type="ARBA" id="ARBA00022729"/>
    </source>
</evidence>
<evidence type="ECO:0000256" key="10">
    <source>
        <dbReference type="ARBA" id="ARBA00023136"/>
    </source>
</evidence>
<evidence type="ECO:0000256" key="1">
    <source>
        <dbReference type="ARBA" id="ARBA00004236"/>
    </source>
</evidence>
<feature type="binding site" description="covalent" evidence="11">
    <location>
        <position position="347"/>
    </location>
    <ligand>
        <name>heme c</name>
        <dbReference type="ChEBI" id="CHEBI:61717"/>
        <label>3</label>
    </ligand>
</feature>
<keyword evidence="5 12" id="KW-0479">Metal-binding</keyword>
<dbReference type="GO" id="GO:0016614">
    <property type="term" value="F:oxidoreductase activity, acting on CH-OH group of donors"/>
    <property type="evidence" value="ECO:0007669"/>
    <property type="project" value="InterPro"/>
</dbReference>
<comment type="cofactor">
    <cofactor evidence="11">
        <name>heme c</name>
        <dbReference type="ChEBI" id="CHEBI:61717"/>
    </cofactor>
    <text evidence="11">Binds 3 heme c groups covalently per subunit.</text>
</comment>
<feature type="binding site" description="covalent" evidence="11">
    <location>
        <position position="201"/>
    </location>
    <ligand>
        <name>heme c</name>
        <dbReference type="ChEBI" id="CHEBI:61717"/>
        <label>2</label>
    </ligand>
</feature>
<gene>
    <name evidence="15" type="ORF">SAMN05216186_101327</name>
</gene>
<name>A0A1G8TES1_9PSED</name>
<dbReference type="GO" id="GO:0020037">
    <property type="term" value="F:heme binding"/>
    <property type="evidence" value="ECO:0007669"/>
    <property type="project" value="InterPro"/>
</dbReference>
<evidence type="ECO:0000256" key="8">
    <source>
        <dbReference type="ARBA" id="ARBA00022982"/>
    </source>
</evidence>
<dbReference type="STRING" id="137658.SAMN05216186_101327"/>
<feature type="binding site" description="axial binding residue" evidence="12">
    <location>
        <position position="351"/>
    </location>
    <ligand>
        <name>heme c</name>
        <dbReference type="ChEBI" id="CHEBI:61717"/>
        <label>3</label>
    </ligand>
    <ligandPart>
        <name>Fe</name>
        <dbReference type="ChEBI" id="CHEBI:18248"/>
    </ligandPart>
</feature>
<dbReference type="AlphaFoldDB" id="A0A1G8TES1"/>
<feature type="signal peptide" evidence="13">
    <location>
        <begin position="1"/>
        <end position="19"/>
    </location>
</feature>
<dbReference type="Proteomes" id="UP000198706">
    <property type="component" value="Unassembled WGS sequence"/>
</dbReference>
<keyword evidence="9 12" id="KW-0408">Iron</keyword>
<evidence type="ECO:0000259" key="14">
    <source>
        <dbReference type="PROSITE" id="PS51007"/>
    </source>
</evidence>
<dbReference type="GO" id="GO:0005886">
    <property type="term" value="C:plasma membrane"/>
    <property type="evidence" value="ECO:0007669"/>
    <property type="project" value="UniProtKB-SubCell"/>
</dbReference>
<keyword evidence="2" id="KW-0813">Transport</keyword>
<feature type="binding site" description="covalent" evidence="11">
    <location>
        <position position="350"/>
    </location>
    <ligand>
        <name>heme c</name>
        <dbReference type="ChEBI" id="CHEBI:61717"/>
        <label>3</label>
    </ligand>
</feature>
<feature type="domain" description="Cytochrome c" evidence="14">
    <location>
        <begin position="334"/>
        <end position="424"/>
    </location>
</feature>
<dbReference type="InterPro" id="IPR036909">
    <property type="entry name" value="Cyt_c-like_dom_sf"/>
</dbReference>
<dbReference type="PRINTS" id="PR00605">
    <property type="entry name" value="CYTCHROMECIC"/>
</dbReference>
<feature type="binding site" description="axial binding residue" evidence="12">
    <location>
        <position position="54"/>
    </location>
    <ligand>
        <name>heme c</name>
        <dbReference type="ChEBI" id="CHEBI:61717"/>
        <label>1</label>
    </ligand>
    <ligandPart>
        <name>Fe</name>
        <dbReference type="ChEBI" id="CHEBI:18248"/>
    </ligandPart>
</feature>
<dbReference type="SUPFAM" id="SSF46626">
    <property type="entry name" value="Cytochrome c"/>
    <property type="match status" value="3"/>
</dbReference>
<protein>
    <submittedName>
        <fullName evidence="15">D-sorbitol dehydrogenase (Acceptor)</fullName>
    </submittedName>
</protein>
<dbReference type="PIRSF" id="PIRSF000018">
    <property type="entry name" value="Mb_ADH_cyt_c"/>
    <property type="match status" value="1"/>
</dbReference>
<dbReference type="GO" id="GO:0009055">
    <property type="term" value="F:electron transfer activity"/>
    <property type="evidence" value="ECO:0007669"/>
    <property type="project" value="InterPro"/>
</dbReference>
<accession>A0A1G8TES1</accession>
<dbReference type="InterPro" id="IPR009056">
    <property type="entry name" value="Cyt_c-like_dom"/>
</dbReference>